<protein>
    <submittedName>
        <fullName evidence="1">Uncharacterized protein</fullName>
    </submittedName>
</protein>
<name>A0A0F9BSL8_9ZZZZ</name>
<reference evidence="1" key="1">
    <citation type="journal article" date="2015" name="Nature">
        <title>Complex archaea that bridge the gap between prokaryotes and eukaryotes.</title>
        <authorList>
            <person name="Spang A."/>
            <person name="Saw J.H."/>
            <person name="Jorgensen S.L."/>
            <person name="Zaremba-Niedzwiedzka K."/>
            <person name="Martijn J."/>
            <person name="Lind A.E."/>
            <person name="van Eijk R."/>
            <person name="Schleper C."/>
            <person name="Guy L."/>
            <person name="Ettema T.J."/>
        </authorList>
    </citation>
    <scope>NUCLEOTIDE SEQUENCE</scope>
</reference>
<organism evidence="1">
    <name type="scientific">marine sediment metagenome</name>
    <dbReference type="NCBI Taxonomy" id="412755"/>
    <lineage>
        <taxon>unclassified sequences</taxon>
        <taxon>metagenomes</taxon>
        <taxon>ecological metagenomes</taxon>
    </lineage>
</organism>
<comment type="caution">
    <text evidence="1">The sequence shown here is derived from an EMBL/GenBank/DDBJ whole genome shotgun (WGS) entry which is preliminary data.</text>
</comment>
<evidence type="ECO:0000313" key="1">
    <source>
        <dbReference type="EMBL" id="KKL24959.1"/>
    </source>
</evidence>
<dbReference type="EMBL" id="LAZR01036393">
    <property type="protein sequence ID" value="KKL24959.1"/>
    <property type="molecule type" value="Genomic_DNA"/>
</dbReference>
<sequence length="97" mass="11063">MFIYFYFFGYYCIMVDRGKGVVRRVGEDRVRESGLPVVRPRVKGDWLVEICCVECGLLVGFGPRCYAGRGFVCDFCESLLVKKNYPGVPGEMRGDMK</sequence>
<proteinExistence type="predicted"/>
<dbReference type="AlphaFoldDB" id="A0A0F9BSL8"/>
<accession>A0A0F9BSL8</accession>
<gene>
    <name evidence="1" type="ORF">LCGC14_2410140</name>
</gene>